<reference evidence="3" key="1">
    <citation type="submission" date="2017-09" db="EMBL/GenBank/DDBJ databases">
        <title>Depth-based differentiation of microbial function through sediment-hosted aquifers and enrichment of novel symbionts in the deep terrestrial subsurface.</title>
        <authorList>
            <person name="Probst A.J."/>
            <person name="Ladd B."/>
            <person name="Jarett J.K."/>
            <person name="Geller-Mcgrath D.E."/>
            <person name="Sieber C.M.K."/>
            <person name="Emerson J.B."/>
            <person name="Anantharaman K."/>
            <person name="Thomas B.C."/>
            <person name="Malmstrom R."/>
            <person name="Stieglmeier M."/>
            <person name="Klingl A."/>
            <person name="Woyke T."/>
            <person name="Ryan C.M."/>
            <person name="Banfield J.F."/>
        </authorList>
    </citation>
    <scope>NUCLEOTIDE SEQUENCE [LARGE SCALE GENOMIC DNA]</scope>
</reference>
<dbReference type="InterPro" id="IPR006674">
    <property type="entry name" value="HD_domain"/>
</dbReference>
<sequence>MQIKQIYEKYQIMPQLATHMLRVAGVGKLILNGWKVKIDQDLVIRTLLLHDMGNIAKFDLSVEGQKKFISIESENLEYWRKLQEVFWNKYGKDTHGATNAIVAELGQLDVLAILNEEYSGYTSGDESQILRQSDAAQILAYCDVRVTPSGVVPMKERITDLHKRYGRELSWYDFLYKLEEQVREQTTIDLDSIDEHDVEPLFDELLEYRL</sequence>
<dbReference type="Proteomes" id="UP000230796">
    <property type="component" value="Unassembled WGS sequence"/>
</dbReference>
<comment type="caution">
    <text evidence="2">The sequence shown here is derived from an EMBL/GenBank/DDBJ whole genome shotgun (WGS) entry which is preliminary data.</text>
</comment>
<dbReference type="Pfam" id="PF01966">
    <property type="entry name" value="HD"/>
    <property type="match status" value="1"/>
</dbReference>
<evidence type="ECO:0000313" key="3">
    <source>
        <dbReference type="Proteomes" id="UP000230796"/>
    </source>
</evidence>
<accession>A0A2H0VIM8</accession>
<feature type="domain" description="HD" evidence="1">
    <location>
        <begin position="17"/>
        <end position="60"/>
    </location>
</feature>
<gene>
    <name evidence="2" type="ORF">COT87_01950</name>
</gene>
<dbReference type="EMBL" id="PFAF01000040">
    <property type="protein sequence ID" value="PIR98965.1"/>
    <property type="molecule type" value="Genomic_DNA"/>
</dbReference>
<name>A0A2H0VIM8_9BACT</name>
<organism evidence="2 3">
    <name type="scientific">Candidatus Collierbacteria bacterium CG10_big_fil_rev_8_21_14_0_10_44_9</name>
    <dbReference type="NCBI Taxonomy" id="1974535"/>
    <lineage>
        <taxon>Bacteria</taxon>
        <taxon>Candidatus Collieribacteriota</taxon>
    </lineage>
</organism>
<dbReference type="AlphaFoldDB" id="A0A2H0VIM8"/>
<dbReference type="SUPFAM" id="SSF109604">
    <property type="entry name" value="HD-domain/PDEase-like"/>
    <property type="match status" value="1"/>
</dbReference>
<protein>
    <recommendedName>
        <fullName evidence="1">HD domain-containing protein</fullName>
    </recommendedName>
</protein>
<evidence type="ECO:0000259" key="1">
    <source>
        <dbReference type="Pfam" id="PF01966"/>
    </source>
</evidence>
<evidence type="ECO:0000313" key="2">
    <source>
        <dbReference type="EMBL" id="PIR98965.1"/>
    </source>
</evidence>
<proteinExistence type="predicted"/>